<dbReference type="Proteomes" id="UP000236584">
    <property type="component" value="Chromosome"/>
</dbReference>
<accession>A0A2I8VFI7</accession>
<name>A0A2I8VFI7_9EURY</name>
<organism evidence="1 2">
    <name type="scientific">Salinigranum rubrum</name>
    <dbReference type="NCBI Taxonomy" id="755307"/>
    <lineage>
        <taxon>Archaea</taxon>
        <taxon>Methanobacteriati</taxon>
        <taxon>Methanobacteriota</taxon>
        <taxon>Stenosarchaea group</taxon>
        <taxon>Halobacteria</taxon>
        <taxon>Halobacteriales</taxon>
        <taxon>Haloferacaceae</taxon>
        <taxon>Salinigranum</taxon>
    </lineage>
</organism>
<protein>
    <submittedName>
        <fullName evidence="1">Uncharacterized protein</fullName>
    </submittedName>
</protein>
<evidence type="ECO:0000313" key="1">
    <source>
        <dbReference type="EMBL" id="AUV80698.1"/>
    </source>
</evidence>
<evidence type="ECO:0000313" key="2">
    <source>
        <dbReference type="Proteomes" id="UP000236584"/>
    </source>
</evidence>
<gene>
    <name evidence="1" type="ORF">C2R22_02695</name>
</gene>
<dbReference type="EMBL" id="CP026309">
    <property type="protein sequence ID" value="AUV80698.1"/>
    <property type="molecule type" value="Genomic_DNA"/>
</dbReference>
<proteinExistence type="predicted"/>
<reference evidence="1 2" key="1">
    <citation type="submission" date="2018-01" db="EMBL/GenBank/DDBJ databases">
        <title>Complete genome sequence of Salinigranum rubrum GX10T, an extremely halophilic archaeon isolated from a marine solar saltern.</title>
        <authorList>
            <person name="Han S."/>
        </authorList>
    </citation>
    <scope>NUCLEOTIDE SEQUENCE [LARGE SCALE GENOMIC DNA]</scope>
    <source>
        <strain evidence="1 2">GX10</strain>
    </source>
</reference>
<dbReference type="KEGG" id="srub:C2R22_02695"/>
<dbReference type="AlphaFoldDB" id="A0A2I8VFI7"/>
<sequence length="65" mass="7101">MPFDSLSAMLEDDDTNQWSTPSVTLHHLVLPELERTDLVDRDGDAVVLTDSGTSVAAWLELVATC</sequence>
<keyword evidence="2" id="KW-1185">Reference proteome</keyword>